<keyword evidence="9" id="KW-0269">Exonuclease</keyword>
<evidence type="ECO:0000256" key="4">
    <source>
        <dbReference type="ARBA" id="ARBA00022722"/>
    </source>
</evidence>
<evidence type="ECO:0000256" key="2">
    <source>
        <dbReference type="ARBA" id="ARBA00014333"/>
    </source>
</evidence>
<dbReference type="PANTHER" id="PTHR36528:SF1">
    <property type="entry name" value="CRISPR SYSTEM SINGLE-STRAND-SPECIFIC DEOXYRIBONUCLEASE CAS10_CSM1 (SUBTYPE III-A)"/>
    <property type="match status" value="1"/>
</dbReference>
<organism evidence="17 18">
    <name type="scientific">Streptococcus mitis</name>
    <dbReference type="NCBI Taxonomy" id="28037"/>
    <lineage>
        <taxon>Bacteria</taxon>
        <taxon>Bacillati</taxon>
        <taxon>Bacillota</taxon>
        <taxon>Bacilli</taxon>
        <taxon>Lactobacillales</taxon>
        <taxon>Streptococcaceae</taxon>
        <taxon>Streptococcus</taxon>
        <taxon>Streptococcus mitis group</taxon>
    </lineage>
</organism>
<dbReference type="InterPro" id="IPR013408">
    <property type="entry name" value="Cas10/Csm1"/>
</dbReference>
<dbReference type="InterPro" id="IPR043128">
    <property type="entry name" value="Rev_trsase/Diguanyl_cyclase"/>
</dbReference>
<evidence type="ECO:0000313" key="17">
    <source>
        <dbReference type="EMBL" id="KXU14853.1"/>
    </source>
</evidence>
<gene>
    <name evidence="17" type="ORF">SMIDD22_00417</name>
</gene>
<keyword evidence="8" id="KW-0378">Hydrolase</keyword>
<accession>A0A139RJB1</accession>
<dbReference type="InterPro" id="IPR000160">
    <property type="entry name" value="GGDEF_dom"/>
</dbReference>
<dbReference type="InterPro" id="IPR054767">
    <property type="entry name" value="Cas10-Cmr2_palm2"/>
</dbReference>
<evidence type="ECO:0000256" key="8">
    <source>
        <dbReference type="ARBA" id="ARBA00022801"/>
    </source>
</evidence>
<dbReference type="AlphaFoldDB" id="A0A139RJB1"/>
<keyword evidence="6" id="KW-0547">Nucleotide-binding</keyword>
<dbReference type="GO" id="GO:0016740">
    <property type="term" value="F:transferase activity"/>
    <property type="evidence" value="ECO:0007669"/>
    <property type="project" value="UniProtKB-KW"/>
</dbReference>
<dbReference type="PROSITE" id="PS50887">
    <property type="entry name" value="GGDEF"/>
    <property type="match status" value="1"/>
</dbReference>
<evidence type="ECO:0000256" key="9">
    <source>
        <dbReference type="ARBA" id="ARBA00022839"/>
    </source>
</evidence>
<keyword evidence="11 14" id="KW-0408">Iron</keyword>
<dbReference type="CDD" id="cd09680">
    <property type="entry name" value="Cas10_III"/>
    <property type="match status" value="1"/>
</dbReference>
<dbReference type="InterPro" id="IPR041062">
    <property type="entry name" value="Csm1_B"/>
</dbReference>
<dbReference type="NCBIfam" id="TIGR02578">
    <property type="entry name" value="cas_TM1811_Csm1"/>
    <property type="match status" value="1"/>
</dbReference>
<dbReference type="InterPro" id="IPR048693">
    <property type="entry name" value="Cmr2-like_C"/>
</dbReference>
<protein>
    <recommendedName>
        <fullName evidence="2">CRISPR system single-strand-specific deoxyribonuclease Cas10/Csm1 (subtype III-A)</fullName>
    </recommendedName>
    <alternativeName>
        <fullName evidence="13">Cyclic oligoadenylate synthase</fullName>
    </alternativeName>
</protein>
<keyword evidence="3" id="KW-0808">Transferase</keyword>
<dbReference type="Pfam" id="PF18211">
    <property type="entry name" value="Csm1_B"/>
    <property type="match status" value="1"/>
</dbReference>
<evidence type="ECO:0000256" key="7">
    <source>
        <dbReference type="ARBA" id="ARBA00022759"/>
    </source>
</evidence>
<reference evidence="17 18" key="1">
    <citation type="submission" date="2016-01" db="EMBL/GenBank/DDBJ databases">
        <title>Highly variable Streptococcus oralis are common among viridans streptococci isolated from primates.</title>
        <authorList>
            <person name="Denapaite D."/>
            <person name="Rieger M."/>
            <person name="Koendgen S."/>
            <person name="Brueckner R."/>
            <person name="Ochigava I."/>
            <person name="Kappeler P."/>
            <person name="Maetz-Rensing K."/>
            <person name="Leendertz F."/>
            <person name="Hakenbeck R."/>
        </authorList>
    </citation>
    <scope>NUCLEOTIDE SEQUENCE [LARGE SCALE GENOMIC DNA]</scope>
    <source>
        <strain evidence="17 18">DD22</strain>
    </source>
</reference>
<dbReference type="GO" id="GO:0004527">
    <property type="term" value="F:exonuclease activity"/>
    <property type="evidence" value="ECO:0007669"/>
    <property type="project" value="UniProtKB-KW"/>
</dbReference>
<dbReference type="PATRIC" id="fig|28037.238.peg.516"/>
<dbReference type="GO" id="GO:0005524">
    <property type="term" value="F:ATP binding"/>
    <property type="evidence" value="ECO:0007669"/>
    <property type="project" value="UniProtKB-KW"/>
</dbReference>
<dbReference type="Gene3D" id="3.30.70.270">
    <property type="match status" value="1"/>
</dbReference>
<comment type="caution">
    <text evidence="17">The sequence shown here is derived from an EMBL/GenBank/DDBJ whole genome shotgun (WGS) entry which is preliminary data.</text>
</comment>
<dbReference type="Pfam" id="PF22335">
    <property type="entry name" value="Cas10-Cmr2_palm2"/>
    <property type="match status" value="1"/>
</dbReference>
<dbReference type="Proteomes" id="UP000070779">
    <property type="component" value="Unassembled WGS sequence"/>
</dbReference>
<dbReference type="EMBL" id="LQZD01000128">
    <property type="protein sequence ID" value="KXU14853.1"/>
    <property type="molecule type" value="Genomic_DNA"/>
</dbReference>
<dbReference type="InterPro" id="IPR052117">
    <property type="entry name" value="Cas10/Csm1_subtype-III-A"/>
</dbReference>
<keyword evidence="12" id="KW-0051">Antiviral defense</keyword>
<dbReference type="InterPro" id="IPR009056">
    <property type="entry name" value="Cyt_c-like_dom"/>
</dbReference>
<evidence type="ECO:0000256" key="11">
    <source>
        <dbReference type="ARBA" id="ARBA00023004"/>
    </source>
</evidence>
<sequence>MKKEKNDLVYGSLLHAIGKVIQGSRCDEKDLGTIGSEWFRRFSDNEKIAQQIAKATSSDLPTDLAPDSLVYITSAAAKIASGLKGTARIHQGKEDFLSKQSDIFNVFSDSPSQRYLDARPLELGGEPNYAKGTSELSNQSDYDLIVETLEKEFERLDFSQSEIDALLNLLESTLSYVPVSTRTKELSDISLATYSRLTAGFALAIEDYLADKNCRDYEKVLGQDLEAFYSEKAFLLASFDLSGIQDFIYNIATAGATKQLKARSLYLDFMGEHIADSLLEKLELTRTNLLYVGGGHAYFILPNTEKTRESLAHFEAEFNQFLVKHFQTGLYVAFGWSPFSANDMTTTLADYRKVYQTTSRMISQKKISRYDAKTLLELNQGGKSSQRECAICHSVEKLTKYKDQEVCHICSGMYRFAKEIQENYYIVTKEKGLPIGPGAYISGISKADLANEEWDRVYVKNSYSIDILKATHVFVGDYKYDEIYNYAQLSQDRETGQGIKRLAVVRLDVDDLGAAFMAGFSYQDGGKYNTLARSATFSRSMSLFFKVYINQFAREKKLSIIYAGGDDVFAIGSWQDIIEFTICLRQNFIKWTNGKLTLSAGIGLFPDKTPVSLMAEETGKLEGAAKDNDKDSISLFKAGNTLKLDQSFGNVDSERNYTLKFDQFIDNVYNGKLKSIRYYFNIQDERGKSFIYKLIELLRNYDRMNIARLAYYLTRLEDQTPKDKKEEFRKFKDLFFSWYKGSENERREAEIALLLYIYEIRKDS</sequence>
<evidence type="ECO:0000256" key="5">
    <source>
        <dbReference type="ARBA" id="ARBA00022723"/>
    </source>
</evidence>
<keyword evidence="10" id="KW-0067">ATP-binding</keyword>
<evidence type="ECO:0000259" key="15">
    <source>
        <dbReference type="PROSITE" id="PS50887"/>
    </source>
</evidence>
<dbReference type="GO" id="GO:0020037">
    <property type="term" value="F:heme binding"/>
    <property type="evidence" value="ECO:0007669"/>
    <property type="project" value="InterPro"/>
</dbReference>
<evidence type="ECO:0000256" key="1">
    <source>
        <dbReference type="ARBA" id="ARBA00005700"/>
    </source>
</evidence>
<dbReference type="GO" id="GO:0046872">
    <property type="term" value="F:metal ion binding"/>
    <property type="evidence" value="ECO:0007669"/>
    <property type="project" value="UniProtKB-KW"/>
</dbReference>
<dbReference type="GO" id="GO:0051607">
    <property type="term" value="P:defense response to virus"/>
    <property type="evidence" value="ECO:0007669"/>
    <property type="project" value="UniProtKB-KW"/>
</dbReference>
<keyword evidence="14" id="KW-0349">Heme</keyword>
<name>A0A139RJB1_STRMT</name>
<dbReference type="GO" id="GO:0004519">
    <property type="term" value="F:endonuclease activity"/>
    <property type="evidence" value="ECO:0007669"/>
    <property type="project" value="UniProtKB-KW"/>
</dbReference>
<evidence type="ECO:0000256" key="10">
    <source>
        <dbReference type="ARBA" id="ARBA00022840"/>
    </source>
</evidence>
<feature type="domain" description="Cytochrome c" evidence="16">
    <location>
        <begin position="376"/>
        <end position="494"/>
    </location>
</feature>
<keyword evidence="4" id="KW-0540">Nuclease</keyword>
<evidence type="ECO:0000259" key="16">
    <source>
        <dbReference type="PROSITE" id="PS51007"/>
    </source>
</evidence>
<evidence type="ECO:0000256" key="14">
    <source>
        <dbReference type="PROSITE-ProRule" id="PRU00433"/>
    </source>
</evidence>
<dbReference type="GO" id="GO:0009055">
    <property type="term" value="F:electron transfer activity"/>
    <property type="evidence" value="ECO:0007669"/>
    <property type="project" value="InterPro"/>
</dbReference>
<evidence type="ECO:0000313" key="18">
    <source>
        <dbReference type="Proteomes" id="UP000070779"/>
    </source>
</evidence>
<feature type="domain" description="GGDEF" evidence="15">
    <location>
        <begin position="500"/>
        <end position="638"/>
    </location>
</feature>
<evidence type="ECO:0000256" key="3">
    <source>
        <dbReference type="ARBA" id="ARBA00022679"/>
    </source>
</evidence>
<dbReference type="Pfam" id="PF20824">
    <property type="entry name" value="Cmr2_hel_dom2"/>
    <property type="match status" value="1"/>
</dbReference>
<evidence type="ECO:0000256" key="13">
    <source>
        <dbReference type="ARBA" id="ARBA00032922"/>
    </source>
</evidence>
<evidence type="ECO:0000256" key="6">
    <source>
        <dbReference type="ARBA" id="ARBA00022741"/>
    </source>
</evidence>
<dbReference type="PANTHER" id="PTHR36528">
    <property type="entry name" value="CRISPR SYSTEM SINGLE-STRAND-SPECIFIC DEOXYRIBONUCLEASE CAS10/CSM1 (SUBTYPE III-A)"/>
    <property type="match status" value="1"/>
</dbReference>
<proteinExistence type="inferred from homology"/>
<dbReference type="PROSITE" id="PS51007">
    <property type="entry name" value="CYTC"/>
    <property type="match status" value="1"/>
</dbReference>
<comment type="similarity">
    <text evidence="1">Belongs to the CRISPR-associated Cas10/Csm1 family.</text>
</comment>
<keyword evidence="7" id="KW-0255">Endonuclease</keyword>
<keyword evidence="5 14" id="KW-0479">Metal-binding</keyword>
<evidence type="ECO:0000256" key="12">
    <source>
        <dbReference type="ARBA" id="ARBA00023118"/>
    </source>
</evidence>